<feature type="signal peptide" evidence="1">
    <location>
        <begin position="1"/>
        <end position="17"/>
    </location>
</feature>
<dbReference type="AlphaFoldDB" id="W6ZCV2"/>
<evidence type="ECO:0000313" key="3">
    <source>
        <dbReference type="Proteomes" id="UP000054032"/>
    </source>
</evidence>
<evidence type="ECO:0000313" key="2">
    <source>
        <dbReference type="EMBL" id="EUC45239.1"/>
    </source>
</evidence>
<dbReference type="RefSeq" id="XP_007688228.1">
    <property type="nucleotide sequence ID" value="XM_007690038.1"/>
</dbReference>
<dbReference type="KEGG" id="bor:COCMIDRAFT_26551"/>
<evidence type="ECO:0000256" key="1">
    <source>
        <dbReference type="SAM" id="SignalP"/>
    </source>
</evidence>
<dbReference type="HOGENOM" id="CLU_2236114_0_0_1"/>
<proteinExistence type="predicted"/>
<keyword evidence="3" id="KW-1185">Reference proteome</keyword>
<accession>W6ZCV2</accession>
<dbReference type="GeneID" id="19120951"/>
<protein>
    <submittedName>
        <fullName evidence="2">Uncharacterized protein</fullName>
    </submittedName>
</protein>
<organism evidence="2 3">
    <name type="scientific">Bipolaris oryzae ATCC 44560</name>
    <dbReference type="NCBI Taxonomy" id="930090"/>
    <lineage>
        <taxon>Eukaryota</taxon>
        <taxon>Fungi</taxon>
        <taxon>Dikarya</taxon>
        <taxon>Ascomycota</taxon>
        <taxon>Pezizomycotina</taxon>
        <taxon>Dothideomycetes</taxon>
        <taxon>Pleosporomycetidae</taxon>
        <taxon>Pleosporales</taxon>
        <taxon>Pleosporineae</taxon>
        <taxon>Pleosporaceae</taxon>
        <taxon>Bipolaris</taxon>
    </lineage>
</organism>
<feature type="chain" id="PRO_5004889916" evidence="1">
    <location>
        <begin position="18"/>
        <end position="105"/>
    </location>
</feature>
<sequence length="105" mass="11375">MHFSISILALSAALASATEVAPAAAADAPPSPVAQICSDFLNRWSKTNGLAVESSQIPEPRNTRYKQVGDDSTNNYIKNDILAVILARDTVWVKYSICHLLSLLF</sequence>
<gene>
    <name evidence="2" type="ORF">COCMIDRAFT_26551</name>
</gene>
<reference evidence="2 3" key="1">
    <citation type="journal article" date="2013" name="PLoS Genet.">
        <title>Comparative genome structure, secondary metabolite, and effector coding capacity across Cochliobolus pathogens.</title>
        <authorList>
            <person name="Condon B.J."/>
            <person name="Leng Y."/>
            <person name="Wu D."/>
            <person name="Bushley K.E."/>
            <person name="Ohm R.A."/>
            <person name="Otillar R."/>
            <person name="Martin J."/>
            <person name="Schackwitz W."/>
            <person name="Grimwood J."/>
            <person name="MohdZainudin N."/>
            <person name="Xue C."/>
            <person name="Wang R."/>
            <person name="Manning V.A."/>
            <person name="Dhillon B."/>
            <person name="Tu Z.J."/>
            <person name="Steffenson B.J."/>
            <person name="Salamov A."/>
            <person name="Sun H."/>
            <person name="Lowry S."/>
            <person name="LaButti K."/>
            <person name="Han J."/>
            <person name="Copeland A."/>
            <person name="Lindquist E."/>
            <person name="Barry K."/>
            <person name="Schmutz J."/>
            <person name="Baker S.E."/>
            <person name="Ciuffetti L.M."/>
            <person name="Grigoriev I.V."/>
            <person name="Zhong S."/>
            <person name="Turgeon B.G."/>
        </authorList>
    </citation>
    <scope>NUCLEOTIDE SEQUENCE [LARGE SCALE GENOMIC DNA]</scope>
    <source>
        <strain evidence="2 3">ATCC 44560</strain>
    </source>
</reference>
<dbReference type="EMBL" id="KI963988">
    <property type="protein sequence ID" value="EUC45239.1"/>
    <property type="molecule type" value="Genomic_DNA"/>
</dbReference>
<dbReference type="Proteomes" id="UP000054032">
    <property type="component" value="Unassembled WGS sequence"/>
</dbReference>
<name>W6ZCV2_COCMI</name>
<keyword evidence="1" id="KW-0732">Signal</keyword>